<sequence length="46" mass="5560">MESEFQESLCPQCEFEQQPIGILGDLLHYNCRLCDLWWSEPREEEK</sequence>
<dbReference type="EMBL" id="LR797492">
    <property type="protein sequence ID" value="CAB4219936.1"/>
    <property type="molecule type" value="Genomic_DNA"/>
</dbReference>
<dbReference type="EMBL" id="LR796305">
    <property type="protein sequence ID" value="CAB4135696.1"/>
    <property type="molecule type" value="Genomic_DNA"/>
</dbReference>
<dbReference type="EMBL" id="LR797434">
    <property type="protein sequence ID" value="CAB4216245.1"/>
    <property type="molecule type" value="Genomic_DNA"/>
</dbReference>
<reference evidence="6" key="1">
    <citation type="submission" date="2020-05" db="EMBL/GenBank/DDBJ databases">
        <authorList>
            <person name="Chiriac C."/>
            <person name="Salcher M."/>
            <person name="Ghai R."/>
            <person name="Kavagutti S V."/>
        </authorList>
    </citation>
    <scope>NUCLEOTIDE SEQUENCE</scope>
</reference>
<dbReference type="EMBL" id="LR798423">
    <property type="protein sequence ID" value="CAB5230633.1"/>
    <property type="molecule type" value="Genomic_DNA"/>
</dbReference>
<dbReference type="EMBL" id="LR797180">
    <property type="protein sequence ID" value="CAB4191995.1"/>
    <property type="molecule type" value="Genomic_DNA"/>
</dbReference>
<evidence type="ECO:0000313" key="9">
    <source>
        <dbReference type="EMBL" id="CAB4216245.1"/>
    </source>
</evidence>
<dbReference type="EMBL" id="LR797130">
    <property type="protein sequence ID" value="CAB4188243.1"/>
    <property type="molecule type" value="Genomic_DNA"/>
</dbReference>
<dbReference type="EMBL" id="LR796548">
    <property type="protein sequence ID" value="CAB4150725.1"/>
    <property type="molecule type" value="Genomic_DNA"/>
</dbReference>
<dbReference type="EMBL" id="LR796709">
    <property type="protein sequence ID" value="CAB4161574.1"/>
    <property type="molecule type" value="Genomic_DNA"/>
</dbReference>
<evidence type="ECO:0000313" key="7">
    <source>
        <dbReference type="EMBL" id="CAB4188243.1"/>
    </source>
</evidence>
<evidence type="ECO:0000313" key="6">
    <source>
        <dbReference type="EMBL" id="CAB4179509.1"/>
    </source>
</evidence>
<accession>A0A6J5Q5N5</accession>
<evidence type="ECO:0000313" key="8">
    <source>
        <dbReference type="EMBL" id="CAB4191995.1"/>
    </source>
</evidence>
<proteinExistence type="predicted"/>
<evidence type="ECO:0000313" key="1">
    <source>
        <dbReference type="EMBL" id="CAB4135696.1"/>
    </source>
</evidence>
<name>A0A6J5Q5N5_9CAUD</name>
<evidence type="ECO:0000313" key="3">
    <source>
        <dbReference type="EMBL" id="CAB4150725.1"/>
    </source>
</evidence>
<evidence type="ECO:0000313" key="10">
    <source>
        <dbReference type="EMBL" id="CAB4219936.1"/>
    </source>
</evidence>
<gene>
    <name evidence="6" type="ORF">UFOVP1031_126</name>
    <name evidence="7" type="ORF">UFOVP1172_9</name>
    <name evidence="8" type="ORF">UFOVP1240_71</name>
    <name evidence="9" type="ORF">UFOVP1486_128</name>
    <name evidence="11" type="ORF">UFOVP1578_41</name>
    <name evidence="10" type="ORF">UFOVP1630_33</name>
    <name evidence="1" type="ORF">UFOVP288_88</name>
    <name evidence="2" type="ORF">UFOVP483_108</name>
    <name evidence="3" type="ORF">UFOVP573_27</name>
    <name evidence="4" type="ORF">UFOVP769_88</name>
    <name evidence="5" type="ORF">UFOVP962_56</name>
</gene>
<dbReference type="EMBL" id="LR796917">
    <property type="protein sequence ID" value="CAB4174504.1"/>
    <property type="molecule type" value="Genomic_DNA"/>
</dbReference>
<evidence type="ECO:0000313" key="5">
    <source>
        <dbReference type="EMBL" id="CAB4174504.1"/>
    </source>
</evidence>
<evidence type="ECO:0000313" key="2">
    <source>
        <dbReference type="EMBL" id="CAB4146146.1"/>
    </source>
</evidence>
<dbReference type="EMBL" id="LR796980">
    <property type="protein sequence ID" value="CAB4179509.1"/>
    <property type="molecule type" value="Genomic_DNA"/>
</dbReference>
<dbReference type="EMBL" id="LR796461">
    <property type="protein sequence ID" value="CAB4146146.1"/>
    <property type="molecule type" value="Genomic_DNA"/>
</dbReference>
<evidence type="ECO:0000313" key="11">
    <source>
        <dbReference type="EMBL" id="CAB5230633.1"/>
    </source>
</evidence>
<evidence type="ECO:0000313" key="4">
    <source>
        <dbReference type="EMBL" id="CAB4161574.1"/>
    </source>
</evidence>
<protein>
    <submittedName>
        <fullName evidence="6">Uncharacterized protein</fullName>
    </submittedName>
</protein>
<organism evidence="6">
    <name type="scientific">uncultured Caudovirales phage</name>
    <dbReference type="NCBI Taxonomy" id="2100421"/>
    <lineage>
        <taxon>Viruses</taxon>
        <taxon>Duplodnaviria</taxon>
        <taxon>Heunggongvirae</taxon>
        <taxon>Uroviricota</taxon>
        <taxon>Caudoviricetes</taxon>
        <taxon>Peduoviridae</taxon>
        <taxon>Maltschvirus</taxon>
        <taxon>Maltschvirus maltsch</taxon>
    </lineage>
</organism>